<feature type="region of interest" description="Disordered" evidence="5">
    <location>
        <begin position="1"/>
        <end position="38"/>
    </location>
</feature>
<feature type="domain" description="Core-binding (CB)" evidence="7">
    <location>
        <begin position="74"/>
        <end position="149"/>
    </location>
</feature>
<evidence type="ECO:0000256" key="1">
    <source>
        <dbReference type="ARBA" id="ARBA00008857"/>
    </source>
</evidence>
<dbReference type="GO" id="GO:0006310">
    <property type="term" value="P:DNA recombination"/>
    <property type="evidence" value="ECO:0007669"/>
    <property type="project" value="UniProtKB-KW"/>
</dbReference>
<evidence type="ECO:0000256" key="3">
    <source>
        <dbReference type="ARBA" id="ARBA00023172"/>
    </source>
</evidence>
<dbReference type="GO" id="GO:0003677">
    <property type="term" value="F:DNA binding"/>
    <property type="evidence" value="ECO:0007669"/>
    <property type="project" value="UniProtKB-UniRule"/>
</dbReference>
<proteinExistence type="inferred from homology"/>
<keyword evidence="9" id="KW-1185">Reference proteome</keyword>
<dbReference type="InterPro" id="IPR013762">
    <property type="entry name" value="Integrase-like_cat_sf"/>
</dbReference>
<dbReference type="InterPro" id="IPR044068">
    <property type="entry name" value="CB"/>
</dbReference>
<dbReference type="PROSITE" id="PS51900">
    <property type="entry name" value="CB"/>
    <property type="match status" value="1"/>
</dbReference>
<gene>
    <name evidence="8" type="ORF">EV645_5727</name>
</gene>
<feature type="domain" description="Tyr recombinase" evidence="6">
    <location>
        <begin position="171"/>
        <end position="360"/>
    </location>
</feature>
<dbReference type="GO" id="GO:0015074">
    <property type="term" value="P:DNA integration"/>
    <property type="evidence" value="ECO:0007669"/>
    <property type="project" value="InterPro"/>
</dbReference>
<evidence type="ECO:0000313" key="8">
    <source>
        <dbReference type="EMBL" id="RZU12457.1"/>
    </source>
</evidence>
<dbReference type="PANTHER" id="PTHR30349">
    <property type="entry name" value="PHAGE INTEGRASE-RELATED"/>
    <property type="match status" value="1"/>
</dbReference>
<sequence length="369" mass="40446">MGRATRSRSNFGSARRLPSGRWQARWTMPDGSKHTAPSTFDTKTDATAYLAAVRTDVARGTYTPPVKPQPAEVAGVTEYAAAWIAGRELAPRTRDHYRWLLDEYIAPAFGPLTEVTPAKVRTWHSGLATGPTAKAHAYALLKAIMATAVEDEVIEANPCRIRGASKAKRSRDIRPATLDELTAITKAMPARMRLLVPLSAWCALRFGECTELRRKDLDLKAGVVRIRRGVIRTTDGERHVTDPKTAAGKRTVAIPPHLIPAIRAHLRDHTQIGSEGLLFWGPRTGAQLPHSSLLWQFNQAKHKAGRDDLSPHALRHTGAVLAAQSGATVAELMARLGHTTAEMAMRYQHASEERDLVIARRLSELAAGN</sequence>
<evidence type="ECO:0000256" key="2">
    <source>
        <dbReference type="ARBA" id="ARBA00023125"/>
    </source>
</evidence>
<evidence type="ECO:0000256" key="4">
    <source>
        <dbReference type="PROSITE-ProRule" id="PRU01248"/>
    </source>
</evidence>
<evidence type="ECO:0000259" key="6">
    <source>
        <dbReference type="PROSITE" id="PS51898"/>
    </source>
</evidence>
<dbReference type="Pfam" id="PF26003">
    <property type="entry name" value="Integrase_N_phage"/>
    <property type="match status" value="1"/>
</dbReference>
<dbReference type="Proteomes" id="UP000292027">
    <property type="component" value="Unassembled WGS sequence"/>
</dbReference>
<organism evidence="8 9">
    <name type="scientific">Kribbella rubisoli</name>
    <dbReference type="NCBI Taxonomy" id="3075929"/>
    <lineage>
        <taxon>Bacteria</taxon>
        <taxon>Bacillati</taxon>
        <taxon>Actinomycetota</taxon>
        <taxon>Actinomycetes</taxon>
        <taxon>Propionibacteriales</taxon>
        <taxon>Kribbellaceae</taxon>
        <taxon>Kribbella</taxon>
    </lineage>
</organism>
<comment type="similarity">
    <text evidence="1">Belongs to the 'phage' integrase family.</text>
</comment>
<reference evidence="8 9" key="1">
    <citation type="journal article" date="2015" name="Stand. Genomic Sci.">
        <title>Genomic Encyclopedia of Bacterial and Archaeal Type Strains, Phase III: the genomes of soil and plant-associated and newly described type strains.</title>
        <authorList>
            <person name="Whitman W.B."/>
            <person name="Woyke T."/>
            <person name="Klenk H.P."/>
            <person name="Zhou Y."/>
            <person name="Lilburn T.G."/>
            <person name="Beck B.J."/>
            <person name="De Vos P."/>
            <person name="Vandamme P."/>
            <person name="Eisen J.A."/>
            <person name="Garrity G."/>
            <person name="Hugenholtz P."/>
            <person name="Kyrpides N.C."/>
        </authorList>
    </citation>
    <scope>NUCLEOTIDE SEQUENCE [LARGE SCALE GENOMIC DNA]</scope>
    <source>
        <strain evidence="8 9">VKM Ac-2540</strain>
    </source>
</reference>
<accession>A0A4Q7WQA7</accession>
<dbReference type="Gene3D" id="1.10.150.130">
    <property type="match status" value="1"/>
</dbReference>
<evidence type="ECO:0000256" key="5">
    <source>
        <dbReference type="SAM" id="MobiDB-lite"/>
    </source>
</evidence>
<dbReference type="InterPro" id="IPR050090">
    <property type="entry name" value="Tyrosine_recombinase_XerCD"/>
</dbReference>
<dbReference type="Gene3D" id="1.10.443.10">
    <property type="entry name" value="Intergrase catalytic core"/>
    <property type="match status" value="1"/>
</dbReference>
<dbReference type="EMBL" id="SHKR01000014">
    <property type="protein sequence ID" value="RZU12457.1"/>
    <property type="molecule type" value="Genomic_DNA"/>
</dbReference>
<evidence type="ECO:0000313" key="9">
    <source>
        <dbReference type="Proteomes" id="UP000292027"/>
    </source>
</evidence>
<keyword evidence="2 4" id="KW-0238">DNA-binding</keyword>
<keyword evidence="3" id="KW-0233">DNA recombination</keyword>
<dbReference type="InterPro" id="IPR010998">
    <property type="entry name" value="Integrase_recombinase_N"/>
</dbReference>
<dbReference type="Pfam" id="PF00589">
    <property type="entry name" value="Phage_integrase"/>
    <property type="match status" value="1"/>
</dbReference>
<dbReference type="PROSITE" id="PS51898">
    <property type="entry name" value="TYR_RECOMBINASE"/>
    <property type="match status" value="1"/>
</dbReference>
<dbReference type="CDD" id="cd01189">
    <property type="entry name" value="INT_ICEBs1_C_like"/>
    <property type="match status" value="1"/>
</dbReference>
<protein>
    <submittedName>
        <fullName evidence="8">Site-specific recombinase XerD</fullName>
    </submittedName>
</protein>
<name>A0A4Q7WQA7_9ACTN</name>
<dbReference type="InterPro" id="IPR002104">
    <property type="entry name" value="Integrase_catalytic"/>
</dbReference>
<evidence type="ECO:0000259" key="7">
    <source>
        <dbReference type="PROSITE" id="PS51900"/>
    </source>
</evidence>
<dbReference type="AlphaFoldDB" id="A0A4Q7WQA7"/>
<dbReference type="RefSeq" id="WP_198681892.1">
    <property type="nucleotide sequence ID" value="NZ_SHKR01000014.1"/>
</dbReference>
<dbReference type="InterPro" id="IPR058717">
    <property type="entry name" value="Phage_L5_Integrase_N"/>
</dbReference>
<dbReference type="PANTHER" id="PTHR30349:SF64">
    <property type="entry name" value="PROPHAGE INTEGRASE INTD-RELATED"/>
    <property type="match status" value="1"/>
</dbReference>
<dbReference type="InterPro" id="IPR011010">
    <property type="entry name" value="DNA_brk_join_enz"/>
</dbReference>
<dbReference type="SUPFAM" id="SSF56349">
    <property type="entry name" value="DNA breaking-rejoining enzymes"/>
    <property type="match status" value="1"/>
</dbReference>
<comment type="caution">
    <text evidence="8">The sequence shown here is derived from an EMBL/GenBank/DDBJ whole genome shotgun (WGS) entry which is preliminary data.</text>
</comment>